<feature type="domain" description="Response regulatory" evidence="8">
    <location>
        <begin position="5"/>
        <end position="123"/>
    </location>
</feature>
<name>A0A2T1GNC6_9CYAN</name>
<accession>A0A2T1GNC6</accession>
<evidence type="ECO:0000313" key="10">
    <source>
        <dbReference type="EMBL" id="PSB59420.1"/>
    </source>
</evidence>
<dbReference type="Gene3D" id="3.40.50.180">
    <property type="entry name" value="Methylesterase CheB, C-terminal domain"/>
    <property type="match status" value="1"/>
</dbReference>
<keyword evidence="11" id="KW-1185">Reference proteome</keyword>
<dbReference type="Pfam" id="PF00072">
    <property type="entry name" value="Response_reg"/>
    <property type="match status" value="1"/>
</dbReference>
<dbReference type="GO" id="GO:0008984">
    <property type="term" value="F:protein-glutamate methylesterase activity"/>
    <property type="evidence" value="ECO:0007669"/>
    <property type="project" value="UniProtKB-EC"/>
</dbReference>
<dbReference type="GO" id="GO:0000156">
    <property type="term" value="F:phosphorelay response regulator activity"/>
    <property type="evidence" value="ECO:0007669"/>
    <property type="project" value="InterPro"/>
</dbReference>
<evidence type="ECO:0000256" key="6">
    <source>
        <dbReference type="PROSITE-ProRule" id="PRU00050"/>
    </source>
</evidence>
<dbReference type="PANTHER" id="PTHR42872">
    <property type="entry name" value="PROTEIN-GLUTAMATE METHYLESTERASE/PROTEIN-GLUTAMINE GLUTAMINASE"/>
    <property type="match status" value="1"/>
</dbReference>
<sequence>MSPIKVLLVDDSPIALELLQRLLRSSSEVEVVGTARNGREALALMPQADPSVICTDLHMSPIDGLELTKEVMAKFPRPILVISNSVQEDDTRNIFGLLQAGAVDIFPKPASGDYTEYERVKDRLLAKIHMLSQVKVKARTAATSVTSQSAGANGHDASTLRAIAIGASTGGPQAIHKILTALPQDLSVPIICAQHIGDGFLTGLISWLKEDSKLNVKVAQIGETPEPKTVYFAPERAHLEFDAEGKFIYSNFTAATGTCPSIDALFRSVARVYGRSSASLLLTGAGTDGVAGTEAIANAGGLTIAQDQSSCLVFGMSKLAIATGSVKHILSLSEIAPFLLSKINSSVRSA</sequence>
<dbReference type="GO" id="GO:0006935">
    <property type="term" value="P:chemotaxis"/>
    <property type="evidence" value="ECO:0007669"/>
    <property type="project" value="UniProtKB-UniRule"/>
</dbReference>
<dbReference type="InterPro" id="IPR011006">
    <property type="entry name" value="CheY-like_superfamily"/>
</dbReference>
<reference evidence="10 11" key="1">
    <citation type="submission" date="2018-03" db="EMBL/GenBank/DDBJ databases">
        <title>The ancient ancestry and fast evolution of plastids.</title>
        <authorList>
            <person name="Moore K.R."/>
            <person name="Magnabosco C."/>
            <person name="Momper L."/>
            <person name="Gold D.A."/>
            <person name="Bosak T."/>
            <person name="Fournier G.P."/>
        </authorList>
    </citation>
    <scope>NUCLEOTIDE SEQUENCE [LARGE SCALE GENOMIC DNA]</scope>
    <source>
        <strain evidence="10 11">CCALA 037</strain>
    </source>
</reference>
<evidence type="ECO:0000256" key="4">
    <source>
        <dbReference type="ARBA" id="ARBA00039140"/>
    </source>
</evidence>
<dbReference type="Proteomes" id="UP000238937">
    <property type="component" value="Unassembled WGS sequence"/>
</dbReference>
<feature type="active site" evidence="6">
    <location>
        <position position="195"/>
    </location>
</feature>
<dbReference type="PIRSF" id="PIRSF000876">
    <property type="entry name" value="RR_chemtxs_CheB"/>
    <property type="match status" value="1"/>
</dbReference>
<evidence type="ECO:0000259" key="8">
    <source>
        <dbReference type="PROSITE" id="PS50110"/>
    </source>
</evidence>
<dbReference type="EC" id="3.1.1.61" evidence="4"/>
<dbReference type="Pfam" id="PF01339">
    <property type="entry name" value="CheB_methylest"/>
    <property type="match status" value="1"/>
</dbReference>
<feature type="modified residue" description="4-aspartylphosphate" evidence="7">
    <location>
        <position position="56"/>
    </location>
</feature>
<feature type="domain" description="CheB-type methylesterase" evidence="9">
    <location>
        <begin position="156"/>
        <end position="346"/>
    </location>
</feature>
<gene>
    <name evidence="10" type="ORF">C7B77_00935</name>
</gene>
<keyword evidence="7" id="KW-0597">Phosphoprotein</keyword>
<keyword evidence="1" id="KW-0963">Cytoplasm</keyword>
<dbReference type="AlphaFoldDB" id="A0A2T1GNC6"/>
<evidence type="ECO:0000256" key="2">
    <source>
        <dbReference type="ARBA" id="ARBA00022500"/>
    </source>
</evidence>
<feature type="active site" evidence="6">
    <location>
        <position position="288"/>
    </location>
</feature>
<dbReference type="EMBL" id="PVWO01000006">
    <property type="protein sequence ID" value="PSB59420.1"/>
    <property type="molecule type" value="Genomic_DNA"/>
</dbReference>
<comment type="caution">
    <text evidence="10">The sequence shown here is derived from an EMBL/GenBank/DDBJ whole genome shotgun (WGS) entry which is preliminary data.</text>
</comment>
<dbReference type="InterPro" id="IPR035909">
    <property type="entry name" value="CheB_C"/>
</dbReference>
<evidence type="ECO:0000259" key="9">
    <source>
        <dbReference type="PROSITE" id="PS50122"/>
    </source>
</evidence>
<evidence type="ECO:0000256" key="1">
    <source>
        <dbReference type="ARBA" id="ARBA00022490"/>
    </source>
</evidence>
<dbReference type="InterPro" id="IPR000673">
    <property type="entry name" value="Sig_transdc_resp-reg_Me-estase"/>
</dbReference>
<dbReference type="CDD" id="cd16432">
    <property type="entry name" value="CheB_Rec"/>
    <property type="match status" value="1"/>
</dbReference>
<keyword evidence="3 6" id="KW-0378">Hydrolase</keyword>
<dbReference type="Gene3D" id="3.40.50.2300">
    <property type="match status" value="1"/>
</dbReference>
<dbReference type="InterPro" id="IPR008248">
    <property type="entry name" value="CheB-like"/>
</dbReference>
<keyword evidence="2 6" id="KW-0145">Chemotaxis</keyword>
<evidence type="ECO:0000256" key="5">
    <source>
        <dbReference type="ARBA" id="ARBA00048267"/>
    </source>
</evidence>
<evidence type="ECO:0000256" key="7">
    <source>
        <dbReference type="PROSITE-ProRule" id="PRU00169"/>
    </source>
</evidence>
<dbReference type="PANTHER" id="PTHR42872:SF6">
    <property type="entry name" value="PROTEIN-GLUTAMATE METHYLESTERASE_PROTEIN-GLUTAMINE GLUTAMINASE"/>
    <property type="match status" value="1"/>
</dbReference>
<dbReference type="RefSeq" id="WP_106299444.1">
    <property type="nucleotide sequence ID" value="NZ_PVWO01000006.1"/>
</dbReference>
<evidence type="ECO:0000313" key="11">
    <source>
        <dbReference type="Proteomes" id="UP000238937"/>
    </source>
</evidence>
<dbReference type="CDD" id="cd17541">
    <property type="entry name" value="REC_CheB-like"/>
    <property type="match status" value="1"/>
</dbReference>
<organism evidence="10 11">
    <name type="scientific">Chamaesiphon polymorphus CCALA 037</name>
    <dbReference type="NCBI Taxonomy" id="2107692"/>
    <lineage>
        <taxon>Bacteria</taxon>
        <taxon>Bacillati</taxon>
        <taxon>Cyanobacteriota</taxon>
        <taxon>Cyanophyceae</taxon>
        <taxon>Gomontiellales</taxon>
        <taxon>Chamaesiphonaceae</taxon>
        <taxon>Chamaesiphon</taxon>
    </lineage>
</organism>
<comment type="catalytic activity">
    <reaction evidence="5">
        <text>[protein]-L-glutamate 5-O-methyl ester + H2O = L-glutamyl-[protein] + methanol + H(+)</text>
        <dbReference type="Rhea" id="RHEA:23236"/>
        <dbReference type="Rhea" id="RHEA-COMP:10208"/>
        <dbReference type="Rhea" id="RHEA-COMP:10311"/>
        <dbReference type="ChEBI" id="CHEBI:15377"/>
        <dbReference type="ChEBI" id="CHEBI:15378"/>
        <dbReference type="ChEBI" id="CHEBI:17790"/>
        <dbReference type="ChEBI" id="CHEBI:29973"/>
        <dbReference type="ChEBI" id="CHEBI:82795"/>
        <dbReference type="EC" id="3.1.1.61"/>
    </reaction>
</comment>
<dbReference type="SUPFAM" id="SSF52172">
    <property type="entry name" value="CheY-like"/>
    <property type="match status" value="1"/>
</dbReference>
<feature type="active site" evidence="6">
    <location>
        <position position="168"/>
    </location>
</feature>
<evidence type="ECO:0000256" key="3">
    <source>
        <dbReference type="ARBA" id="ARBA00022801"/>
    </source>
</evidence>
<dbReference type="PROSITE" id="PS50110">
    <property type="entry name" value="RESPONSE_REGULATORY"/>
    <property type="match status" value="1"/>
</dbReference>
<dbReference type="GO" id="GO:0005737">
    <property type="term" value="C:cytoplasm"/>
    <property type="evidence" value="ECO:0007669"/>
    <property type="project" value="InterPro"/>
</dbReference>
<dbReference type="SUPFAM" id="SSF52738">
    <property type="entry name" value="Methylesterase CheB, C-terminal domain"/>
    <property type="match status" value="1"/>
</dbReference>
<dbReference type="PROSITE" id="PS50122">
    <property type="entry name" value="CHEB"/>
    <property type="match status" value="1"/>
</dbReference>
<proteinExistence type="predicted"/>
<protein>
    <recommendedName>
        <fullName evidence="4">protein-glutamate methylesterase</fullName>
        <ecNumber evidence="4">3.1.1.61</ecNumber>
    </recommendedName>
</protein>
<dbReference type="InterPro" id="IPR001789">
    <property type="entry name" value="Sig_transdc_resp-reg_receiver"/>
</dbReference>
<dbReference type="OrthoDB" id="9793421at2"/>
<dbReference type="SMART" id="SM00448">
    <property type="entry name" value="REC"/>
    <property type="match status" value="1"/>
</dbReference>